<gene>
    <name evidence="2" type="ORF">SPARVUS_LOCUS13562190</name>
</gene>
<keyword evidence="3" id="KW-1185">Reference proteome</keyword>
<dbReference type="Proteomes" id="UP001162483">
    <property type="component" value="Unassembled WGS sequence"/>
</dbReference>
<reference evidence="2" key="1">
    <citation type="submission" date="2023-05" db="EMBL/GenBank/DDBJ databases">
        <authorList>
            <person name="Stuckert A."/>
        </authorList>
    </citation>
    <scope>NUCLEOTIDE SEQUENCE</scope>
</reference>
<organism evidence="2 3">
    <name type="scientific">Staurois parvus</name>
    <dbReference type="NCBI Taxonomy" id="386267"/>
    <lineage>
        <taxon>Eukaryota</taxon>
        <taxon>Metazoa</taxon>
        <taxon>Chordata</taxon>
        <taxon>Craniata</taxon>
        <taxon>Vertebrata</taxon>
        <taxon>Euteleostomi</taxon>
        <taxon>Amphibia</taxon>
        <taxon>Batrachia</taxon>
        <taxon>Anura</taxon>
        <taxon>Neobatrachia</taxon>
        <taxon>Ranoidea</taxon>
        <taxon>Ranidae</taxon>
        <taxon>Staurois</taxon>
    </lineage>
</organism>
<protein>
    <submittedName>
        <fullName evidence="2">Uncharacterized protein</fullName>
    </submittedName>
</protein>
<feature type="compositionally biased region" description="Basic and acidic residues" evidence="1">
    <location>
        <begin position="10"/>
        <end position="27"/>
    </location>
</feature>
<name>A0ABN9G8W7_9NEOB</name>
<comment type="caution">
    <text evidence="2">The sequence shown here is derived from an EMBL/GenBank/DDBJ whole genome shotgun (WGS) entry which is preliminary data.</text>
</comment>
<proteinExistence type="predicted"/>
<evidence type="ECO:0000256" key="1">
    <source>
        <dbReference type="SAM" id="MobiDB-lite"/>
    </source>
</evidence>
<dbReference type="EMBL" id="CATNWA010018088">
    <property type="protein sequence ID" value="CAI9605226.1"/>
    <property type="molecule type" value="Genomic_DNA"/>
</dbReference>
<feature type="region of interest" description="Disordered" evidence="1">
    <location>
        <begin position="1"/>
        <end position="27"/>
    </location>
</feature>
<sequence length="56" mass="6820">MCTLSPQDKSYQERRVTQEEEDQRRQDQTAFLHNSADYLLRFHSEYIKDALLHITY</sequence>
<evidence type="ECO:0000313" key="2">
    <source>
        <dbReference type="EMBL" id="CAI9605226.1"/>
    </source>
</evidence>
<evidence type="ECO:0000313" key="3">
    <source>
        <dbReference type="Proteomes" id="UP001162483"/>
    </source>
</evidence>
<accession>A0ABN9G8W7</accession>